<feature type="active site" description="Nucleophile; for GATase activity" evidence="10">
    <location>
        <position position="2"/>
    </location>
</feature>
<evidence type="ECO:0000256" key="1">
    <source>
        <dbReference type="ARBA" id="ARBA00001031"/>
    </source>
</evidence>
<evidence type="ECO:0000259" key="12">
    <source>
        <dbReference type="PROSITE" id="PS51464"/>
    </source>
</evidence>
<evidence type="ECO:0000256" key="6">
    <source>
        <dbReference type="ARBA" id="ARBA00022576"/>
    </source>
</evidence>
<dbReference type="InterPro" id="IPR001347">
    <property type="entry name" value="SIS_dom"/>
</dbReference>
<dbReference type="NCBIfam" id="NF001484">
    <property type="entry name" value="PRK00331.1"/>
    <property type="match status" value="1"/>
</dbReference>
<comment type="function">
    <text evidence="10">Catalyzes the first step in hexosamine metabolism, converting fructose-6P into glucosamine-6P using glutamine as a nitrogen source.</text>
</comment>
<proteinExistence type="inferred from homology"/>
<evidence type="ECO:0000256" key="3">
    <source>
        <dbReference type="ARBA" id="ARBA00012916"/>
    </source>
</evidence>
<dbReference type="CDD" id="cd05009">
    <property type="entry name" value="SIS_GlmS_GlmD_2"/>
    <property type="match status" value="1"/>
</dbReference>
<reference evidence="13" key="1">
    <citation type="journal article" date="2021" name="PeerJ">
        <title>Extensive microbial diversity within the chicken gut microbiome revealed by metagenomics and culture.</title>
        <authorList>
            <person name="Gilroy R."/>
            <person name="Ravi A."/>
            <person name="Getino M."/>
            <person name="Pursley I."/>
            <person name="Horton D.L."/>
            <person name="Alikhan N.F."/>
            <person name="Baker D."/>
            <person name="Gharbi K."/>
            <person name="Hall N."/>
            <person name="Watson M."/>
            <person name="Adriaenssens E.M."/>
            <person name="Foster-Nyarko E."/>
            <person name="Jarju S."/>
            <person name="Secka A."/>
            <person name="Antonio M."/>
            <person name="Oren A."/>
            <person name="Chaudhuri R.R."/>
            <person name="La Ragione R."/>
            <person name="Hildebrand F."/>
            <person name="Pallen M.J."/>
        </authorList>
    </citation>
    <scope>NUCLEOTIDE SEQUENCE</scope>
    <source>
        <strain evidence="13">USASDec5-558</strain>
    </source>
</reference>
<dbReference type="InterPro" id="IPR035490">
    <property type="entry name" value="GlmS/FrlB_SIS"/>
</dbReference>
<dbReference type="FunFam" id="3.40.50.10490:FF:000002">
    <property type="entry name" value="Glutamine--fructose-6-phosphate aminotransferase [isomerizing]"/>
    <property type="match status" value="1"/>
</dbReference>
<dbReference type="GO" id="GO:0046349">
    <property type="term" value="P:amino sugar biosynthetic process"/>
    <property type="evidence" value="ECO:0007669"/>
    <property type="project" value="UniProtKB-ARBA"/>
</dbReference>
<comment type="subcellular location">
    <subcellularLocation>
        <location evidence="2 10">Cytoplasm</location>
    </subcellularLocation>
</comment>
<organism evidence="13 14">
    <name type="scientific">Candidatus Anaerobiospirillum pullistercoris</name>
    <dbReference type="NCBI Taxonomy" id="2838452"/>
    <lineage>
        <taxon>Bacteria</taxon>
        <taxon>Pseudomonadati</taxon>
        <taxon>Pseudomonadota</taxon>
        <taxon>Gammaproteobacteria</taxon>
        <taxon>Aeromonadales</taxon>
        <taxon>Succinivibrionaceae</taxon>
        <taxon>Anaerobiospirillum</taxon>
    </lineage>
</organism>
<evidence type="ECO:0000313" key="13">
    <source>
        <dbReference type="EMBL" id="HIX58041.1"/>
    </source>
</evidence>
<keyword evidence="6 10" id="KW-0032">Aminotransferase</keyword>
<evidence type="ECO:0000313" key="14">
    <source>
        <dbReference type="Proteomes" id="UP000886829"/>
    </source>
</evidence>
<gene>
    <name evidence="10 13" type="primary">glmS</name>
    <name evidence="13" type="ORF">H9850_11340</name>
</gene>
<dbReference type="AlphaFoldDB" id="A0A9D1WF38"/>
<feature type="active site" description="For Fru-6P isomerization activity" evidence="10">
    <location>
        <position position="630"/>
    </location>
</feature>
<dbReference type="GO" id="GO:0097367">
    <property type="term" value="F:carbohydrate derivative binding"/>
    <property type="evidence" value="ECO:0007669"/>
    <property type="project" value="InterPro"/>
</dbReference>
<dbReference type="EMBL" id="DXEV01000222">
    <property type="protein sequence ID" value="HIX58041.1"/>
    <property type="molecule type" value="Genomic_DNA"/>
</dbReference>
<dbReference type="InterPro" id="IPR035466">
    <property type="entry name" value="GlmS/AgaS_SIS"/>
</dbReference>
<dbReference type="InterPro" id="IPR029055">
    <property type="entry name" value="Ntn_hydrolases_N"/>
</dbReference>
<evidence type="ECO:0000256" key="9">
    <source>
        <dbReference type="ARBA" id="ARBA00022962"/>
    </source>
</evidence>
<dbReference type="PROSITE" id="PS51464">
    <property type="entry name" value="SIS"/>
    <property type="match status" value="2"/>
</dbReference>
<dbReference type="GO" id="GO:0006047">
    <property type="term" value="P:UDP-N-acetylglucosamine metabolic process"/>
    <property type="evidence" value="ECO:0007669"/>
    <property type="project" value="TreeGrafter"/>
</dbReference>
<dbReference type="FunFam" id="3.40.50.10490:FF:000001">
    <property type="entry name" value="Glutamine--fructose-6-phosphate aminotransferase [isomerizing]"/>
    <property type="match status" value="1"/>
</dbReference>
<comment type="caution">
    <text evidence="13">The sequence shown here is derived from an EMBL/GenBank/DDBJ whole genome shotgun (WGS) entry which is preliminary data.</text>
</comment>
<dbReference type="GO" id="GO:0006487">
    <property type="term" value="P:protein N-linked glycosylation"/>
    <property type="evidence" value="ECO:0007669"/>
    <property type="project" value="TreeGrafter"/>
</dbReference>
<feature type="domain" description="Glutamine amidotransferase type-2" evidence="11">
    <location>
        <begin position="2"/>
        <end position="218"/>
    </location>
</feature>
<dbReference type="NCBIfam" id="TIGR01135">
    <property type="entry name" value="glmS"/>
    <property type="match status" value="1"/>
</dbReference>
<protein>
    <recommendedName>
        <fullName evidence="4 10">Glutamine--fructose-6-phosphate aminotransferase [isomerizing]</fullName>
        <ecNumber evidence="3 10">2.6.1.16</ecNumber>
    </recommendedName>
    <alternativeName>
        <fullName evidence="10">D-fructose-6-phosphate amidotransferase</fullName>
    </alternativeName>
    <alternativeName>
        <fullName evidence="10">GFAT</fullName>
    </alternativeName>
    <alternativeName>
        <fullName evidence="10">Glucosamine-6-phosphate synthase</fullName>
    </alternativeName>
    <alternativeName>
        <fullName evidence="10">Hexosephosphate aminotransferase</fullName>
    </alternativeName>
    <alternativeName>
        <fullName evidence="10">L-glutamine--D-fructose-6-phosphate amidotransferase</fullName>
    </alternativeName>
</protein>
<sequence length="635" mass="68795">MCGIVAAVAKRPIAEILLVGLQALEYRGYDSAGLFVCDSCGHDYLVKTAGKVEALEQAVKNQGADGTLGIAHTRWATHGEANTVNAHPHQVGDITLVHNGIIENYQELKADLITKGYSFKSATDTEVLAALIDSCRKLCPDTITALRQALEQVTGSYALAMVVAGERDHFYVARKGSPLVLGLGIGENFAASDVLALVPVTSRFIYLEDGDIATIGRKEIKIFDLSGQRVTRAVQAVEVSTELLGKGHYKHYMQKEIFEQPDALRNTMMGRLDRDDVTASAFACNPLLADKVSGEALNPETEASASLFKQRLQEIKHIEIVACGTSYHAGLVGKYFLEEYAGVSTNVTIASEYRYKRTIVPPHSLLVTISQSGETADTLAALKLAKSQGYSDTLCICNVANSSLVRESDFAFMTRAGAEIGVASTKAFTTQLMALNMLTLALGRANGQISPEKGHEIVEALSFAPEMISEVLQLDPQIEDLSWDFVGKEHCLYLGRGPMYPLALEGALKLKEISYIHAEGYAAGELKHGPIALIDDKMPVIVVAPDNELLPKLLSNIEEVRARGGKLYVFTDTSFDLGKDAAQCRLVRMAAHQVSPIISPMVFTIPLQLLAYHVAVINGTDVDQPRNLAKSVTVE</sequence>
<evidence type="ECO:0000256" key="5">
    <source>
        <dbReference type="ARBA" id="ARBA00022490"/>
    </source>
</evidence>
<dbReference type="Pfam" id="PF01380">
    <property type="entry name" value="SIS"/>
    <property type="match status" value="2"/>
</dbReference>
<evidence type="ECO:0000256" key="7">
    <source>
        <dbReference type="ARBA" id="ARBA00022679"/>
    </source>
</evidence>
<evidence type="ECO:0000256" key="8">
    <source>
        <dbReference type="ARBA" id="ARBA00022737"/>
    </source>
</evidence>
<dbReference type="Gene3D" id="3.60.20.10">
    <property type="entry name" value="Glutamine Phosphoribosylpyrophosphate, subunit 1, domain 1"/>
    <property type="match status" value="1"/>
</dbReference>
<dbReference type="PROSITE" id="PS51278">
    <property type="entry name" value="GATASE_TYPE_2"/>
    <property type="match status" value="1"/>
</dbReference>
<keyword evidence="7 10" id="KW-0808">Transferase</keyword>
<dbReference type="InterPro" id="IPR046348">
    <property type="entry name" value="SIS_dom_sf"/>
</dbReference>
<comment type="subunit">
    <text evidence="10">Homodimer.</text>
</comment>
<feature type="domain" description="SIS" evidence="12">
    <location>
        <begin position="308"/>
        <end position="448"/>
    </location>
</feature>
<keyword evidence="5 10" id="KW-0963">Cytoplasm</keyword>
<feature type="initiator methionine" description="Removed" evidence="10">
    <location>
        <position position="1"/>
    </location>
</feature>
<accession>A0A9D1WF38</accession>
<dbReference type="PANTHER" id="PTHR10937">
    <property type="entry name" value="GLUCOSAMINE--FRUCTOSE-6-PHOSPHATE AMINOTRANSFERASE, ISOMERIZING"/>
    <property type="match status" value="1"/>
</dbReference>
<dbReference type="InterPro" id="IPR005855">
    <property type="entry name" value="GFAT"/>
</dbReference>
<dbReference type="CDD" id="cd05008">
    <property type="entry name" value="SIS_GlmS_GlmD_1"/>
    <property type="match status" value="1"/>
</dbReference>
<dbReference type="Proteomes" id="UP000886829">
    <property type="component" value="Unassembled WGS sequence"/>
</dbReference>
<evidence type="ECO:0000259" key="11">
    <source>
        <dbReference type="PROSITE" id="PS51278"/>
    </source>
</evidence>
<keyword evidence="8" id="KW-0677">Repeat</keyword>
<evidence type="ECO:0000256" key="10">
    <source>
        <dbReference type="HAMAP-Rule" id="MF_00164"/>
    </source>
</evidence>
<reference evidence="13" key="2">
    <citation type="submission" date="2021-04" db="EMBL/GenBank/DDBJ databases">
        <authorList>
            <person name="Gilroy R."/>
        </authorList>
    </citation>
    <scope>NUCLEOTIDE SEQUENCE</scope>
    <source>
        <strain evidence="13">USASDec5-558</strain>
    </source>
</reference>
<dbReference type="GO" id="GO:0005829">
    <property type="term" value="C:cytosol"/>
    <property type="evidence" value="ECO:0007669"/>
    <property type="project" value="TreeGrafter"/>
</dbReference>
<feature type="domain" description="SIS" evidence="12">
    <location>
        <begin position="481"/>
        <end position="625"/>
    </location>
</feature>
<evidence type="ECO:0000256" key="4">
    <source>
        <dbReference type="ARBA" id="ARBA00016090"/>
    </source>
</evidence>
<dbReference type="GO" id="GO:0006002">
    <property type="term" value="P:fructose 6-phosphate metabolic process"/>
    <property type="evidence" value="ECO:0007669"/>
    <property type="project" value="TreeGrafter"/>
</dbReference>
<dbReference type="PANTHER" id="PTHR10937:SF0">
    <property type="entry name" value="GLUTAMINE--FRUCTOSE-6-PHOSPHATE TRANSAMINASE (ISOMERIZING)"/>
    <property type="match status" value="1"/>
</dbReference>
<dbReference type="GO" id="GO:0005975">
    <property type="term" value="P:carbohydrate metabolic process"/>
    <property type="evidence" value="ECO:0007669"/>
    <property type="project" value="UniProtKB-UniRule"/>
</dbReference>
<dbReference type="Pfam" id="PF13522">
    <property type="entry name" value="GATase_6"/>
    <property type="match status" value="1"/>
</dbReference>
<dbReference type="InterPro" id="IPR017932">
    <property type="entry name" value="GATase_2_dom"/>
</dbReference>
<dbReference type="EC" id="2.6.1.16" evidence="3 10"/>
<evidence type="ECO:0000256" key="2">
    <source>
        <dbReference type="ARBA" id="ARBA00004496"/>
    </source>
</evidence>
<dbReference type="SUPFAM" id="SSF56235">
    <property type="entry name" value="N-terminal nucleophile aminohydrolases (Ntn hydrolases)"/>
    <property type="match status" value="1"/>
</dbReference>
<dbReference type="HAMAP" id="MF_00164">
    <property type="entry name" value="GlmS"/>
    <property type="match status" value="1"/>
</dbReference>
<dbReference type="CDD" id="cd00714">
    <property type="entry name" value="GFAT"/>
    <property type="match status" value="1"/>
</dbReference>
<dbReference type="Gene3D" id="3.40.50.10490">
    <property type="entry name" value="Glucose-6-phosphate isomerase like protein, domain 1"/>
    <property type="match status" value="2"/>
</dbReference>
<comment type="catalytic activity">
    <reaction evidence="1 10">
        <text>D-fructose 6-phosphate + L-glutamine = D-glucosamine 6-phosphate + L-glutamate</text>
        <dbReference type="Rhea" id="RHEA:13237"/>
        <dbReference type="ChEBI" id="CHEBI:29985"/>
        <dbReference type="ChEBI" id="CHEBI:58359"/>
        <dbReference type="ChEBI" id="CHEBI:58725"/>
        <dbReference type="ChEBI" id="CHEBI:61527"/>
        <dbReference type="EC" id="2.6.1.16"/>
    </reaction>
</comment>
<dbReference type="FunFam" id="3.60.20.10:FF:000006">
    <property type="entry name" value="Glutamine--fructose-6-phosphate aminotransferase [isomerizing]"/>
    <property type="match status" value="1"/>
</dbReference>
<name>A0A9D1WF38_9GAMM</name>
<dbReference type="SUPFAM" id="SSF53697">
    <property type="entry name" value="SIS domain"/>
    <property type="match status" value="1"/>
</dbReference>
<keyword evidence="9" id="KW-0315">Glutamine amidotransferase</keyword>
<dbReference type="InterPro" id="IPR047084">
    <property type="entry name" value="GFAT_N"/>
</dbReference>
<dbReference type="GO" id="GO:0004360">
    <property type="term" value="F:glutamine-fructose-6-phosphate transaminase (isomerizing) activity"/>
    <property type="evidence" value="ECO:0007669"/>
    <property type="project" value="UniProtKB-UniRule"/>
</dbReference>